<name>A0A6H1UBE7_9GAMM</name>
<keyword evidence="1" id="KW-0472">Membrane</keyword>
<dbReference type="RefSeq" id="WP_168659230.1">
    <property type="nucleotide sequence ID" value="NZ_CP051180.1"/>
</dbReference>
<keyword evidence="1" id="KW-0812">Transmembrane</keyword>
<keyword evidence="3" id="KW-1185">Reference proteome</keyword>
<feature type="transmembrane region" description="Helical" evidence="1">
    <location>
        <begin position="12"/>
        <end position="32"/>
    </location>
</feature>
<feature type="transmembrane region" description="Helical" evidence="1">
    <location>
        <begin position="44"/>
        <end position="63"/>
    </location>
</feature>
<protein>
    <submittedName>
        <fullName evidence="2">Uncharacterized protein</fullName>
    </submittedName>
</protein>
<dbReference type="KEGG" id="fes:HER31_03165"/>
<dbReference type="Proteomes" id="UP000501602">
    <property type="component" value="Chromosome"/>
</dbReference>
<dbReference type="AlphaFoldDB" id="A0A6H1UBE7"/>
<feature type="transmembrane region" description="Helical" evidence="1">
    <location>
        <begin position="111"/>
        <end position="131"/>
    </location>
</feature>
<accession>A0A6H1UBE7</accession>
<organism evidence="2 3">
    <name type="scientific">Ferrimonas lipolytica</name>
    <dbReference type="NCBI Taxonomy" id="2724191"/>
    <lineage>
        <taxon>Bacteria</taxon>
        <taxon>Pseudomonadati</taxon>
        <taxon>Pseudomonadota</taxon>
        <taxon>Gammaproteobacteria</taxon>
        <taxon>Alteromonadales</taxon>
        <taxon>Ferrimonadaceae</taxon>
        <taxon>Ferrimonas</taxon>
    </lineage>
</organism>
<evidence type="ECO:0000256" key="1">
    <source>
        <dbReference type="SAM" id="Phobius"/>
    </source>
</evidence>
<gene>
    <name evidence="2" type="ORF">HER31_03165</name>
</gene>
<evidence type="ECO:0000313" key="2">
    <source>
        <dbReference type="EMBL" id="QIZ75969.1"/>
    </source>
</evidence>
<reference evidence="2 3" key="1">
    <citation type="submission" date="2020-04" db="EMBL/GenBank/DDBJ databases">
        <title>Ferrimonas sp. S7 isolated from sea water.</title>
        <authorList>
            <person name="Bae S.S."/>
            <person name="Baek K."/>
        </authorList>
    </citation>
    <scope>NUCLEOTIDE SEQUENCE [LARGE SCALE GENOMIC DNA]</scope>
    <source>
        <strain evidence="2 3">S7</strain>
    </source>
</reference>
<proteinExistence type="predicted"/>
<dbReference type="EMBL" id="CP051180">
    <property type="protein sequence ID" value="QIZ75969.1"/>
    <property type="molecule type" value="Genomic_DNA"/>
</dbReference>
<sequence>MERTMHLKAIRLGFYAAGIINIGGILLFSKALTNEVLMQSDPQTFSLLGCLTIMLWGAAYLVTAKAVTQAPLIALVFALEKMAYTVVWVTWVWRYGDTLPILYDQDTMAGLFYMIYGINDALFAVFFVLTFNHLRKQARLSSNIT</sequence>
<feature type="transmembrane region" description="Helical" evidence="1">
    <location>
        <begin position="70"/>
        <end position="91"/>
    </location>
</feature>
<keyword evidence="1" id="KW-1133">Transmembrane helix</keyword>
<evidence type="ECO:0000313" key="3">
    <source>
        <dbReference type="Proteomes" id="UP000501602"/>
    </source>
</evidence>